<keyword evidence="1" id="KW-0732">Signal</keyword>
<organism evidence="2 3">
    <name type="scientific">Flavobacterium ranwuense</name>
    <dbReference type="NCBI Taxonomy" id="2541725"/>
    <lineage>
        <taxon>Bacteria</taxon>
        <taxon>Pseudomonadati</taxon>
        <taxon>Bacteroidota</taxon>
        <taxon>Flavobacteriia</taxon>
        <taxon>Flavobacteriales</taxon>
        <taxon>Flavobacteriaceae</taxon>
        <taxon>Flavobacterium</taxon>
    </lineage>
</organism>
<dbReference type="Proteomes" id="UP000294685">
    <property type="component" value="Unassembled WGS sequence"/>
</dbReference>
<feature type="chain" id="PRO_5046292268" description="Lipoprotein" evidence="1">
    <location>
        <begin position="20"/>
        <end position="326"/>
    </location>
</feature>
<dbReference type="EMBL" id="SMLH01000001">
    <property type="protein sequence ID" value="TDE31313.1"/>
    <property type="molecule type" value="Genomic_DNA"/>
</dbReference>
<comment type="caution">
    <text evidence="2">The sequence shown here is derived from an EMBL/GenBank/DDBJ whole genome shotgun (WGS) entry which is preliminary data.</text>
</comment>
<proteinExistence type="predicted"/>
<evidence type="ECO:0000313" key="2">
    <source>
        <dbReference type="EMBL" id="TDE31313.1"/>
    </source>
</evidence>
<gene>
    <name evidence="2" type="ORF">E0I61_01010</name>
</gene>
<name>A0ABY2DUC2_9FLAO</name>
<reference evidence="2 3" key="1">
    <citation type="submission" date="2019-03" db="EMBL/GenBank/DDBJ databases">
        <title>Novel species of Flavobacterium.</title>
        <authorList>
            <person name="Liu Q."/>
            <person name="Xin Y.-H."/>
        </authorList>
    </citation>
    <scope>NUCLEOTIDE SEQUENCE [LARGE SCALE GENOMIC DNA]</scope>
    <source>
        <strain evidence="2 3">LB2P22</strain>
    </source>
</reference>
<sequence>MKSNFKNIALLALATLAFASCTTNENTTPAPPTKAAFIAIREQGVKKNTQNFTATAGTGVITLTSAKGVTIKLDGNALTKNGNPVTGAIDITFIELFDKGNMLIANKPTMGVMPDGKKSLLKSGGEFFIKASQGGVDLATTGTIQLLVPSNLTGTAIDTGMTFWAGDTKDDDNLAWVRPGGAAGGGKDGAVGFNQNGYTVTFGNFGWTNVDKFYSDPRPRTTILASVPTGYNNTNSAIYLSYDGEGQNALAKLDTYNPTTLQFSEHYGQIPIGLQMHIIFATEDNGNWRYAIKAVTVQANDVYTFTLSETTLGTEAQLVAAINAIQ</sequence>
<keyword evidence="3" id="KW-1185">Reference proteome</keyword>
<evidence type="ECO:0000256" key="1">
    <source>
        <dbReference type="SAM" id="SignalP"/>
    </source>
</evidence>
<protein>
    <recommendedName>
        <fullName evidence="4">Lipoprotein</fullName>
    </recommendedName>
</protein>
<evidence type="ECO:0000313" key="3">
    <source>
        <dbReference type="Proteomes" id="UP000294685"/>
    </source>
</evidence>
<evidence type="ECO:0008006" key="4">
    <source>
        <dbReference type="Google" id="ProtNLM"/>
    </source>
</evidence>
<dbReference type="RefSeq" id="WP_132068825.1">
    <property type="nucleotide sequence ID" value="NZ_SMLH01000001.1"/>
</dbReference>
<feature type="signal peptide" evidence="1">
    <location>
        <begin position="1"/>
        <end position="19"/>
    </location>
</feature>
<dbReference type="PROSITE" id="PS51257">
    <property type="entry name" value="PROKAR_LIPOPROTEIN"/>
    <property type="match status" value="1"/>
</dbReference>
<accession>A0ABY2DUC2</accession>